<sequence>MPASQNQVLYPKFYRDFSCIGPNCEHHCCQSWRITIDKKTYKIYKKSTDPVLRDITRNQMSRPRQQTDHEYRLINLKSDSSCPLQNKDGTCYIHCNHGEKLLSATCKTYPRQTKSLTGKIEPSLSLSCPEAARKILLDPSAMMFETDPEAKIESGLILSTYNNVPDHFDAFRQTAFQAVLGEEECPDERLFHLGALFSLVAKRENSGDILAACQTFFQMREDKLLNRMYAEATPNIKGQAHLLKQLMEKLQFFKHNKVLEGYHQQFVDNLKEKFGEHGSVNMEQLLADRQQHYTPLIEDCGHGLVNMMLHWLYTSDICHKTGEELLAGYAEFTLKYILIRFYLQMLAEPGHYKELLVGIVHSMSRSADHNQEYLKSLHANTVLMKLGSHAQIMSLLK</sequence>
<protein>
    <submittedName>
        <fullName evidence="1">Flagellin lysine-N-methylase</fullName>
        <ecNumber evidence="1">2.1.1.-</ecNumber>
    </submittedName>
</protein>
<dbReference type="EC" id="2.1.1.-" evidence="1"/>
<dbReference type="GO" id="GO:0032259">
    <property type="term" value="P:methylation"/>
    <property type="evidence" value="ECO:0007669"/>
    <property type="project" value="UniProtKB-KW"/>
</dbReference>
<reference evidence="1 2" key="1">
    <citation type="submission" date="2022-05" db="EMBL/GenBank/DDBJ databases">
        <authorList>
            <person name="Park J.-S."/>
        </authorList>
    </citation>
    <scope>NUCLEOTIDE SEQUENCE [LARGE SCALE GENOMIC DNA]</scope>
    <source>
        <strain evidence="1 2">2012CJ34-2</strain>
    </source>
</reference>
<keyword evidence="1" id="KW-0489">Methyltransferase</keyword>
<keyword evidence="1" id="KW-0282">Flagellum</keyword>
<keyword evidence="1" id="KW-0969">Cilium</keyword>
<comment type="caution">
    <text evidence="1">The sequence shown here is derived from an EMBL/GenBank/DDBJ whole genome shotgun (WGS) entry which is preliminary data.</text>
</comment>
<dbReference type="EMBL" id="JAMFLX010000010">
    <property type="protein sequence ID" value="MCL6270093.1"/>
    <property type="molecule type" value="Genomic_DNA"/>
</dbReference>
<keyword evidence="1" id="KW-0966">Cell projection</keyword>
<gene>
    <name evidence="1" type="primary">fliB</name>
    <name evidence="1" type="ORF">M3P05_09125</name>
</gene>
<dbReference type="NCBIfam" id="NF038110">
    <property type="entry name" value="Lys_methyl_FliB"/>
    <property type="match status" value="1"/>
</dbReference>
<organism evidence="1 2">
    <name type="scientific">Parendozoicomonas callyspongiae</name>
    <dbReference type="NCBI Taxonomy" id="2942213"/>
    <lineage>
        <taxon>Bacteria</taxon>
        <taxon>Pseudomonadati</taxon>
        <taxon>Pseudomonadota</taxon>
        <taxon>Gammaproteobacteria</taxon>
        <taxon>Oceanospirillales</taxon>
        <taxon>Endozoicomonadaceae</taxon>
        <taxon>Parendozoicomonas</taxon>
    </lineage>
</organism>
<proteinExistence type="predicted"/>
<evidence type="ECO:0000313" key="2">
    <source>
        <dbReference type="Proteomes" id="UP001203338"/>
    </source>
</evidence>
<keyword evidence="2" id="KW-1185">Reference proteome</keyword>
<keyword evidence="1" id="KW-0808">Transferase</keyword>
<accession>A0ABT0PFE1</accession>
<dbReference type="GO" id="GO:0008168">
    <property type="term" value="F:methyltransferase activity"/>
    <property type="evidence" value="ECO:0007669"/>
    <property type="project" value="UniProtKB-KW"/>
</dbReference>
<dbReference type="RefSeq" id="WP_249699244.1">
    <property type="nucleotide sequence ID" value="NZ_JAMFLX010000010.1"/>
</dbReference>
<name>A0ABT0PFE1_9GAMM</name>
<dbReference type="Proteomes" id="UP001203338">
    <property type="component" value="Unassembled WGS sequence"/>
</dbReference>
<evidence type="ECO:0000313" key="1">
    <source>
        <dbReference type="EMBL" id="MCL6270093.1"/>
    </source>
</evidence>